<sequence>VPAHVELHVLQAAQRVREEHRGGHCTGFKLQHHERVPPTPQLQPHADRRPAGHQGLRHRNASG</sequence>
<keyword evidence="3" id="KW-1185">Reference proteome</keyword>
<name>A0ABD0NYL8_CIRMR</name>
<accession>A0ABD0NYL8</accession>
<reference evidence="2 3" key="1">
    <citation type="submission" date="2024-05" db="EMBL/GenBank/DDBJ databases">
        <title>Genome sequencing and assembly of Indian major carp, Cirrhinus mrigala (Hamilton, 1822).</title>
        <authorList>
            <person name="Mohindra V."/>
            <person name="Chowdhury L.M."/>
            <person name="Lal K."/>
            <person name="Jena J.K."/>
        </authorList>
    </citation>
    <scope>NUCLEOTIDE SEQUENCE [LARGE SCALE GENOMIC DNA]</scope>
    <source>
        <strain evidence="2">CM1030</strain>
        <tissue evidence="2">Blood</tissue>
    </source>
</reference>
<gene>
    <name evidence="2" type="ORF">M9458_038808</name>
</gene>
<comment type="caution">
    <text evidence="2">The sequence shown here is derived from an EMBL/GenBank/DDBJ whole genome shotgun (WGS) entry which is preliminary data.</text>
</comment>
<proteinExistence type="predicted"/>
<feature type="region of interest" description="Disordered" evidence="1">
    <location>
        <begin position="27"/>
        <end position="63"/>
    </location>
</feature>
<evidence type="ECO:0000313" key="2">
    <source>
        <dbReference type="EMBL" id="KAL0166964.1"/>
    </source>
</evidence>
<evidence type="ECO:0000256" key="1">
    <source>
        <dbReference type="SAM" id="MobiDB-lite"/>
    </source>
</evidence>
<protein>
    <submittedName>
        <fullName evidence="2">Uncharacterized protein</fullName>
    </submittedName>
</protein>
<organism evidence="2 3">
    <name type="scientific">Cirrhinus mrigala</name>
    <name type="common">Mrigala</name>
    <dbReference type="NCBI Taxonomy" id="683832"/>
    <lineage>
        <taxon>Eukaryota</taxon>
        <taxon>Metazoa</taxon>
        <taxon>Chordata</taxon>
        <taxon>Craniata</taxon>
        <taxon>Vertebrata</taxon>
        <taxon>Euteleostomi</taxon>
        <taxon>Actinopterygii</taxon>
        <taxon>Neopterygii</taxon>
        <taxon>Teleostei</taxon>
        <taxon>Ostariophysi</taxon>
        <taxon>Cypriniformes</taxon>
        <taxon>Cyprinidae</taxon>
        <taxon>Labeoninae</taxon>
        <taxon>Labeonini</taxon>
        <taxon>Cirrhinus</taxon>
    </lineage>
</organism>
<dbReference type="EMBL" id="JAMKFB020000019">
    <property type="protein sequence ID" value="KAL0166964.1"/>
    <property type="molecule type" value="Genomic_DNA"/>
</dbReference>
<feature type="non-terminal residue" evidence="2">
    <location>
        <position position="1"/>
    </location>
</feature>
<dbReference type="AlphaFoldDB" id="A0ABD0NYL8"/>
<evidence type="ECO:0000313" key="3">
    <source>
        <dbReference type="Proteomes" id="UP001529510"/>
    </source>
</evidence>
<dbReference type="Proteomes" id="UP001529510">
    <property type="component" value="Unassembled WGS sequence"/>
</dbReference>